<dbReference type="Proteomes" id="UP000243002">
    <property type="component" value="Unassembled WGS sequence"/>
</dbReference>
<evidence type="ECO:0000313" key="1">
    <source>
        <dbReference type="EMBL" id="PSJ07566.1"/>
    </source>
</evidence>
<dbReference type="OrthoDB" id="555548at2"/>
<protein>
    <submittedName>
        <fullName evidence="1">Uncharacterized protein</fullName>
    </submittedName>
</protein>
<gene>
    <name evidence="1" type="ORF">C7K55_01895</name>
</gene>
<name>A0A2P7N271_9CYAN</name>
<keyword evidence="2" id="KW-1185">Reference proteome</keyword>
<dbReference type="InterPro" id="IPR029068">
    <property type="entry name" value="Glyas_Bleomycin-R_OHBP_Dase"/>
</dbReference>
<proteinExistence type="predicted"/>
<dbReference type="EMBL" id="PXXO01000001">
    <property type="protein sequence ID" value="PSJ07566.1"/>
    <property type="molecule type" value="Genomic_DNA"/>
</dbReference>
<sequence>MLAADNPPALARFYADLLAVEPLQGLGASHWRVPWPAGGFLEIYAPSQSRPQAKQPGRLATCLQRSVAGGNNDAAAMALLQAWLASALGLGATLLDGPRQEAFGVEAWLLDPEANRLLLLVQNQVS</sequence>
<dbReference type="SUPFAM" id="SSF54593">
    <property type="entry name" value="Glyoxalase/Bleomycin resistance protein/Dihydroxybiphenyl dioxygenase"/>
    <property type="match status" value="1"/>
</dbReference>
<dbReference type="AlphaFoldDB" id="A0A2P7N271"/>
<evidence type="ECO:0000313" key="2">
    <source>
        <dbReference type="Proteomes" id="UP000243002"/>
    </source>
</evidence>
<organism evidence="1 2">
    <name type="scientific">Cyanobium usitatum str. Tous</name>
    <dbReference type="NCBI Taxonomy" id="2116684"/>
    <lineage>
        <taxon>Bacteria</taxon>
        <taxon>Bacillati</taxon>
        <taxon>Cyanobacteriota</taxon>
        <taxon>Cyanophyceae</taxon>
        <taxon>Synechococcales</taxon>
        <taxon>Prochlorococcaceae</taxon>
        <taxon>Cyanobium</taxon>
    </lineage>
</organism>
<reference evidence="1 2" key="1">
    <citation type="journal article" date="2018" name="Environ. Microbiol.">
        <title>Ecological and genomic features of two widespread freshwater picocyanobacteria.</title>
        <authorList>
            <person name="Cabello-Yeves P.J."/>
            <person name="Picazo A."/>
            <person name="Camacho A."/>
            <person name="Callieri C."/>
            <person name="Rosselli R."/>
            <person name="Roda-Garcia J.J."/>
            <person name="Coutinho F.H."/>
            <person name="Rodriguez-Valera F."/>
        </authorList>
    </citation>
    <scope>NUCLEOTIDE SEQUENCE [LARGE SCALE GENOMIC DNA]</scope>
    <source>
        <strain evidence="1 2">Tous</strain>
    </source>
</reference>
<comment type="caution">
    <text evidence="1">The sequence shown here is derived from an EMBL/GenBank/DDBJ whole genome shotgun (WGS) entry which is preliminary data.</text>
</comment>
<dbReference type="Gene3D" id="3.10.180.10">
    <property type="entry name" value="2,3-Dihydroxybiphenyl 1,2-Dioxygenase, domain 1"/>
    <property type="match status" value="1"/>
</dbReference>
<accession>A0A2P7N271</accession>